<dbReference type="Proteomes" id="UP000008514">
    <property type="component" value="Chromosome"/>
</dbReference>
<feature type="chain" id="PRO_5003877601" evidence="1">
    <location>
        <begin position="25"/>
        <end position="342"/>
    </location>
</feature>
<dbReference type="Pfam" id="PF19841">
    <property type="entry name" value="GldN"/>
    <property type="match status" value="1"/>
</dbReference>
<dbReference type="eggNOG" id="ENOG502Z7JF">
    <property type="taxonomic scope" value="Bacteria"/>
</dbReference>
<keyword evidence="1" id="KW-0732">Signal</keyword>
<protein>
    <submittedName>
        <fullName evidence="2">Gliding motility associated protein GldN</fullName>
    </submittedName>
</protein>
<accession>K4IBG6</accession>
<reference evidence="2" key="1">
    <citation type="submission" date="2006-03" db="EMBL/GenBank/DDBJ databases">
        <authorList>
            <person name="Bowman J."/>
            <person name="Ferriera S."/>
            <person name="Johnson J."/>
            <person name="Kravitz S."/>
            <person name="Halpern A."/>
            <person name="Remington K."/>
            <person name="Beeson K."/>
            <person name="Tran B."/>
            <person name="Rogers Y.-H."/>
            <person name="Friedman R."/>
            <person name="Venter J.C."/>
        </authorList>
    </citation>
    <scope>NUCLEOTIDE SEQUENCE [LARGE SCALE GENOMIC DNA]</scope>
    <source>
        <strain evidence="2">ATCC 700755</strain>
    </source>
</reference>
<feature type="signal peptide" evidence="1">
    <location>
        <begin position="1"/>
        <end position="24"/>
    </location>
</feature>
<evidence type="ECO:0000313" key="3">
    <source>
        <dbReference type="Proteomes" id="UP000008514"/>
    </source>
</evidence>
<organism evidence="2 3">
    <name type="scientific">Psychroflexus torquis (strain ATCC 700755 / CIP 106069 / ACAM 623)</name>
    <dbReference type="NCBI Taxonomy" id="313595"/>
    <lineage>
        <taxon>Bacteria</taxon>
        <taxon>Pseudomonadati</taxon>
        <taxon>Bacteroidota</taxon>
        <taxon>Flavobacteriia</taxon>
        <taxon>Flavobacteriales</taxon>
        <taxon>Flavobacteriaceae</taxon>
        <taxon>Psychroflexus</taxon>
    </lineage>
</organism>
<dbReference type="STRING" id="313595.P700755_000970"/>
<dbReference type="AlphaFoldDB" id="K4IBG6"/>
<gene>
    <name evidence="2" type="ordered locus">P700755_000970</name>
</gene>
<keyword evidence="3" id="KW-1185">Reference proteome</keyword>
<reference evidence="2" key="2">
    <citation type="submission" date="2012-09" db="EMBL/GenBank/DDBJ databases">
        <title>The complete sequence of Psychroflexus torquis an extreme psychrophile from sea-ice that is stimulated by light.</title>
        <authorList>
            <person name="Feng S."/>
            <person name="Powell S.M."/>
            <person name="Bowman J.P."/>
        </authorList>
    </citation>
    <scope>NUCLEOTIDE SEQUENCE [LARGE SCALE GENOMIC DNA]</scope>
    <source>
        <strain evidence="2">ATCC 700755</strain>
    </source>
</reference>
<dbReference type="KEGG" id="ptq:P700755_000970"/>
<sequence>MMSYSNLKFFLYSAIVLSSSSALAQSSNILNASEPSQVGVLTESQKISDDDKPLEYGYIGDRDILWSKIVWEKIDLKQRINFPLLYPTQDGAFPRGRRSLYKVLLDAIEEGSVDSTSTSAITEVYATSYFNKRKTYADILSSTKSLFLPDVALDVLGQYGVTGTENVQTFINRSLVGKLSEFPQLYSQELVAKMEPFLIPTAITSRDILEYHIKGMWYFDKLQGEMKYRLLGIAPAGFDIQSQNQSFSGNPQIVPYFWVWFSDARQVLHSAKVINNNNSSMPFSFDHLLNSRRFDAFIYKTQNVYEDREISDYIQDNALLQLLESNRIKEGIRNFELDMWNY</sequence>
<proteinExistence type="predicted"/>
<dbReference type="HOGENOM" id="CLU_068220_1_0_10"/>
<evidence type="ECO:0000313" key="2">
    <source>
        <dbReference type="EMBL" id="AFU67942.1"/>
    </source>
</evidence>
<name>K4IBG6_PSYTT</name>
<dbReference type="InterPro" id="IPR019847">
    <property type="entry name" value="Gliding_motility_assoc_GldN"/>
</dbReference>
<dbReference type="NCBIfam" id="TIGR03523">
    <property type="entry name" value="GldN"/>
    <property type="match status" value="1"/>
</dbReference>
<dbReference type="RefSeq" id="WP_015023555.1">
    <property type="nucleotide sequence ID" value="NC_018721.1"/>
</dbReference>
<dbReference type="EMBL" id="CP003879">
    <property type="protein sequence ID" value="AFU67942.1"/>
    <property type="molecule type" value="Genomic_DNA"/>
</dbReference>
<evidence type="ECO:0000256" key="1">
    <source>
        <dbReference type="SAM" id="SignalP"/>
    </source>
</evidence>